<dbReference type="InterPro" id="IPR007871">
    <property type="entry name" value="Methyltransferase_TRM13"/>
</dbReference>
<dbReference type="CTD" id="443770"/>
<keyword evidence="8 12" id="KW-0862">Zinc</keyword>
<dbReference type="Pfam" id="PF05206">
    <property type="entry name" value="TRM13"/>
    <property type="match status" value="1"/>
</dbReference>
<proteinExistence type="inferred from homology"/>
<name>A0A8J1MV26_XENLA</name>
<evidence type="ECO:0000256" key="3">
    <source>
        <dbReference type="ARBA" id="ARBA00022679"/>
    </source>
</evidence>
<keyword evidence="3 12" id="KW-0808">Transferase</keyword>
<evidence type="ECO:0000259" key="14">
    <source>
        <dbReference type="PROSITE" id="PS51800"/>
    </source>
</evidence>
<dbReference type="InterPro" id="IPR022776">
    <property type="entry name" value="TRM13/UPF0224_CHHC_Znf_dom"/>
</dbReference>
<keyword evidence="7 12" id="KW-0863">Zinc-finger</keyword>
<evidence type="ECO:0000256" key="5">
    <source>
        <dbReference type="ARBA" id="ARBA00022694"/>
    </source>
</evidence>
<evidence type="ECO:0000256" key="11">
    <source>
        <dbReference type="ARBA" id="ARBA00049393"/>
    </source>
</evidence>
<dbReference type="GeneID" id="443770"/>
<dbReference type="Pfam" id="PF11722">
    <property type="entry name" value="zf-TRM13_CCCH"/>
    <property type="match status" value="1"/>
</dbReference>
<dbReference type="GO" id="GO:0106050">
    <property type="term" value="F:tRNA 2'-O-methyltransferase activity"/>
    <property type="evidence" value="ECO:0007669"/>
    <property type="project" value="UniProtKB-UniRule"/>
</dbReference>
<dbReference type="GO" id="GO:0008175">
    <property type="term" value="F:tRNA methyltransferase activity"/>
    <property type="evidence" value="ECO:0000318"/>
    <property type="project" value="GO_Central"/>
</dbReference>
<comment type="catalytic activity">
    <reaction evidence="11 12">
        <text>adenosine(4) in tRNA(His) + S-adenosyl-L-methionine = 2'-O-methyladenosine(4) in tRNA(His) + S-adenosyl-L-homocysteine + H(+)</text>
        <dbReference type="Rhea" id="RHEA:43196"/>
        <dbReference type="Rhea" id="RHEA-COMP:10401"/>
        <dbReference type="Rhea" id="RHEA-COMP:10402"/>
        <dbReference type="ChEBI" id="CHEBI:15378"/>
        <dbReference type="ChEBI" id="CHEBI:57856"/>
        <dbReference type="ChEBI" id="CHEBI:59789"/>
        <dbReference type="ChEBI" id="CHEBI:74411"/>
        <dbReference type="ChEBI" id="CHEBI:74477"/>
        <dbReference type="EC" id="2.1.1.225"/>
    </reaction>
</comment>
<evidence type="ECO:0000256" key="12">
    <source>
        <dbReference type="RuleBase" id="RU367103"/>
    </source>
</evidence>
<dbReference type="EC" id="2.1.1.225" evidence="12"/>
<reference evidence="16" key="1">
    <citation type="submission" date="2025-08" db="UniProtKB">
        <authorList>
            <consortium name="RefSeq"/>
        </authorList>
    </citation>
    <scope>IDENTIFICATION</scope>
    <source>
        <strain evidence="16">J_2021</strain>
        <tissue evidence="16">Erythrocytes</tissue>
    </source>
</reference>
<keyword evidence="5 12" id="KW-0819">tRNA processing</keyword>
<feature type="region of interest" description="Disordered" evidence="13">
    <location>
        <begin position="1"/>
        <end position="22"/>
    </location>
</feature>
<accession>A0A8J1MV26</accession>
<comment type="catalytic activity">
    <reaction evidence="10 12">
        <text>cytidine(4) in tRNA(Gly)(GCC) + S-adenosyl-L-methionine = 2'-O-methylcytidine(4) in tRNA(Gly)(GCC) + S-adenosyl-L-homocysteine + H(+)</text>
        <dbReference type="Rhea" id="RHEA:43192"/>
        <dbReference type="Rhea" id="RHEA-COMP:10399"/>
        <dbReference type="Rhea" id="RHEA-COMP:10400"/>
        <dbReference type="ChEBI" id="CHEBI:15378"/>
        <dbReference type="ChEBI" id="CHEBI:57856"/>
        <dbReference type="ChEBI" id="CHEBI:59789"/>
        <dbReference type="ChEBI" id="CHEBI:74495"/>
        <dbReference type="ChEBI" id="CHEBI:82748"/>
        <dbReference type="EC" id="2.1.1.225"/>
    </reaction>
</comment>
<evidence type="ECO:0000256" key="6">
    <source>
        <dbReference type="ARBA" id="ARBA00022723"/>
    </source>
</evidence>
<evidence type="ECO:0000313" key="15">
    <source>
        <dbReference type="Proteomes" id="UP000186698"/>
    </source>
</evidence>
<evidence type="ECO:0000256" key="9">
    <source>
        <dbReference type="ARBA" id="ARBA00048165"/>
    </source>
</evidence>
<keyword evidence="6 12" id="KW-0479">Metal-binding</keyword>
<evidence type="ECO:0000256" key="4">
    <source>
        <dbReference type="ARBA" id="ARBA00022691"/>
    </source>
</evidence>
<feature type="compositionally biased region" description="Polar residues" evidence="13">
    <location>
        <begin position="7"/>
        <end position="19"/>
    </location>
</feature>
<evidence type="ECO:0000256" key="2">
    <source>
        <dbReference type="ARBA" id="ARBA00022603"/>
    </source>
</evidence>
<keyword evidence="2 12" id="KW-0489">Methyltransferase</keyword>
<dbReference type="Proteomes" id="UP000186698">
    <property type="component" value="Chromosome 4L"/>
</dbReference>
<organism evidence="15 16">
    <name type="scientific">Xenopus laevis</name>
    <name type="common">African clawed frog</name>
    <dbReference type="NCBI Taxonomy" id="8355"/>
    <lineage>
        <taxon>Eukaryota</taxon>
        <taxon>Metazoa</taxon>
        <taxon>Chordata</taxon>
        <taxon>Craniata</taxon>
        <taxon>Vertebrata</taxon>
        <taxon>Euteleostomi</taxon>
        <taxon>Amphibia</taxon>
        <taxon>Batrachia</taxon>
        <taxon>Anura</taxon>
        <taxon>Pipoidea</taxon>
        <taxon>Pipidae</taxon>
        <taxon>Xenopodinae</taxon>
        <taxon>Xenopus</taxon>
        <taxon>Xenopus</taxon>
    </lineage>
</organism>
<comment type="catalytic activity">
    <reaction evidence="9 12">
        <text>cytidine(4) in tRNA(Pro) + S-adenosyl-L-methionine = 2'-O-methylcytidine(4) in tRNA(Pro) + S-adenosyl-L-homocysteine + H(+)</text>
        <dbReference type="Rhea" id="RHEA:32767"/>
        <dbReference type="Rhea" id="RHEA-COMP:10397"/>
        <dbReference type="Rhea" id="RHEA-COMP:10398"/>
        <dbReference type="ChEBI" id="CHEBI:15378"/>
        <dbReference type="ChEBI" id="CHEBI:57856"/>
        <dbReference type="ChEBI" id="CHEBI:59789"/>
        <dbReference type="ChEBI" id="CHEBI:74495"/>
        <dbReference type="ChEBI" id="CHEBI:82748"/>
        <dbReference type="EC" id="2.1.1.225"/>
    </reaction>
</comment>
<dbReference type="PROSITE" id="PS51800">
    <property type="entry name" value="ZF_CHHC_U11_48K"/>
    <property type="match status" value="1"/>
</dbReference>
<dbReference type="AlphaFoldDB" id="A0A8J1MV26"/>
<keyword evidence="15" id="KW-1185">Reference proteome</keyword>
<dbReference type="OrthoDB" id="258806at2759"/>
<dbReference type="InterPro" id="IPR039044">
    <property type="entry name" value="Trm13"/>
</dbReference>
<dbReference type="Pfam" id="PF05253">
    <property type="entry name" value="zf-U11-48K"/>
    <property type="match status" value="1"/>
</dbReference>
<dbReference type="GO" id="GO:0008270">
    <property type="term" value="F:zinc ion binding"/>
    <property type="evidence" value="ECO:0007669"/>
    <property type="project" value="UniProtKB-KW"/>
</dbReference>
<keyword evidence="4 12" id="KW-0949">S-adenosyl-L-methionine</keyword>
<sequence length="485" mass="54311">MDPQEPQPSAASEPDSSLVTCPRENPLPGRCSHFVQRKKRFCKMIVSEGKKFCGEHAQSGEVLNHGAAWRLPTQGNGCGEHDSRRRIPCPLDPKHTVYEDQLPKHLKKCNSREKPKPVFYVQDVNAGCRITESTNDLISLSSFSKDELLKLTEKLKQVTSGLDPPSADKKLCHWSLLEALNDPANGDTASKHLKQQASILGHLDSLGLLGGSRCFVEFGAGRGKLSHWVDIATQGAENIHFLLVERASTRFKVDGKQRSSVFERLQIDIQHLCLDRVPSLSQKHLPVIGIGKHLCGAGTDLALRCLMQSNFPATAEPLPKRPRTDHLQQETVKNEGKEAYPVSSACAGGIVIALCCHHRCDWHHYVGREFFQSLGLDQREFNLFQRMSSWATCGMRKLPAKAIQSDEQMESEEHDAEQQNLDCHSETVEGFLTVKERENLGRLCKLLIDYGRVDYLQRMGYIAALQYYTEPEVSLENVLLTAVPR</sequence>
<evidence type="ECO:0000256" key="13">
    <source>
        <dbReference type="SAM" id="MobiDB-lite"/>
    </source>
</evidence>
<dbReference type="GO" id="GO:0030488">
    <property type="term" value="P:tRNA methylation"/>
    <property type="evidence" value="ECO:0000318"/>
    <property type="project" value="GO_Central"/>
</dbReference>
<gene>
    <name evidence="16" type="primary">trmt13.L</name>
    <name evidence="16" type="synonym">ccdc76</name>
    <name evidence="16" type="synonym">trmt13</name>
</gene>
<evidence type="ECO:0000256" key="7">
    <source>
        <dbReference type="ARBA" id="ARBA00022771"/>
    </source>
</evidence>
<dbReference type="InterPro" id="IPR021721">
    <property type="entry name" value="Znf_CCCH-type_TRM13"/>
</dbReference>
<evidence type="ECO:0000256" key="1">
    <source>
        <dbReference type="ARBA" id="ARBA00005265"/>
    </source>
</evidence>
<dbReference type="RefSeq" id="XP_041445193.1">
    <property type="nucleotide sequence ID" value="XM_041589259.1"/>
</dbReference>
<dbReference type="PANTHER" id="PTHR12998">
    <property type="entry name" value="TRNA:M(4)X MODIFICATION ENZYME TRM13 HOMOLOG"/>
    <property type="match status" value="1"/>
</dbReference>
<comment type="function">
    <text evidence="12">tRNA methylase which 2'-O-methylates cytidine(4) in tRNA(Pro) and tRNA(Gly)(GCC), and adenosine(4) in tRNA(His).</text>
</comment>
<evidence type="ECO:0000256" key="8">
    <source>
        <dbReference type="ARBA" id="ARBA00022833"/>
    </source>
</evidence>
<feature type="domain" description="CHHC U11-48K-type" evidence="14">
    <location>
        <begin position="86"/>
        <end position="113"/>
    </location>
</feature>
<evidence type="ECO:0000256" key="10">
    <source>
        <dbReference type="ARBA" id="ARBA00048635"/>
    </source>
</evidence>
<evidence type="ECO:0000313" key="16">
    <source>
        <dbReference type="RefSeq" id="XP_041445193.1"/>
    </source>
</evidence>
<dbReference type="PANTHER" id="PTHR12998:SF0">
    <property type="entry name" value="TRNA:M(4)X MODIFICATION ENZYME TRM13 HOMOLOG"/>
    <property type="match status" value="1"/>
</dbReference>
<comment type="similarity">
    <text evidence="1 12">Belongs to the methyltransferase TRM13 family.</text>
</comment>
<protein>
    <recommendedName>
        <fullName evidence="12">tRNA:m(4)X modification enzyme TRM13</fullName>
        <ecNumber evidence="12">2.1.1.225</ecNumber>
    </recommendedName>
</protein>